<proteinExistence type="predicted"/>
<dbReference type="EMBL" id="JACVVK020000249">
    <property type="protein sequence ID" value="KAK7482188.1"/>
    <property type="molecule type" value="Genomic_DNA"/>
</dbReference>
<name>A0ABD0K5Q7_9CAEN</name>
<dbReference type="PANTHER" id="PTHR10697:SF1">
    <property type="entry name" value="MAMMALIAN EPENDYMIN-RELATED PROTEIN 1"/>
    <property type="match status" value="1"/>
</dbReference>
<evidence type="ECO:0000313" key="3">
    <source>
        <dbReference type="Proteomes" id="UP001519460"/>
    </source>
</evidence>
<organism evidence="2 3">
    <name type="scientific">Batillaria attramentaria</name>
    <dbReference type="NCBI Taxonomy" id="370345"/>
    <lineage>
        <taxon>Eukaryota</taxon>
        <taxon>Metazoa</taxon>
        <taxon>Spiralia</taxon>
        <taxon>Lophotrochozoa</taxon>
        <taxon>Mollusca</taxon>
        <taxon>Gastropoda</taxon>
        <taxon>Caenogastropoda</taxon>
        <taxon>Sorbeoconcha</taxon>
        <taxon>Cerithioidea</taxon>
        <taxon>Batillariidae</taxon>
        <taxon>Batillaria</taxon>
    </lineage>
</organism>
<keyword evidence="1" id="KW-0732">Signal</keyword>
<evidence type="ECO:0000313" key="2">
    <source>
        <dbReference type="EMBL" id="KAK7482188.1"/>
    </source>
</evidence>
<feature type="signal peptide" evidence="1">
    <location>
        <begin position="1"/>
        <end position="15"/>
    </location>
</feature>
<dbReference type="AlphaFoldDB" id="A0ABD0K5Q7"/>
<keyword evidence="3" id="KW-1185">Reference proteome</keyword>
<evidence type="ECO:0008006" key="4">
    <source>
        <dbReference type="Google" id="ProtNLM"/>
    </source>
</evidence>
<dbReference type="PANTHER" id="PTHR10697">
    <property type="entry name" value="MAMMALIAN EPENDYMIN-RELATED PROTEIN 1"/>
    <property type="match status" value="1"/>
</dbReference>
<gene>
    <name evidence="2" type="ORF">BaRGS_00026537</name>
</gene>
<accession>A0ABD0K5Q7</accession>
<dbReference type="Proteomes" id="UP001519460">
    <property type="component" value="Unassembled WGS sequence"/>
</dbReference>
<evidence type="ECO:0000256" key="1">
    <source>
        <dbReference type="SAM" id="SignalP"/>
    </source>
</evidence>
<dbReference type="Pfam" id="PF00811">
    <property type="entry name" value="Ependymin"/>
    <property type="match status" value="1"/>
</dbReference>
<comment type="caution">
    <text evidence="2">The sequence shown here is derived from an EMBL/GenBank/DDBJ whole genome shotgun (WGS) entry which is preliminary data.</text>
</comment>
<sequence length="154" mass="17936">MWAAILLLAATLAYAQQPKPCTSPAQWEGRFYRTDYSKNFTQYARISYDETNKRVRETEEIETSTERDYYDVLRLFNENKEYRLNLRDRKCNVTALTRKWYPFGIPDEGNSPDCVPVTFGFRSNQTGFVHTTFYDVTNGIVNPTVFNPPSECQG</sequence>
<reference evidence="2 3" key="1">
    <citation type="journal article" date="2023" name="Sci. Data">
        <title>Genome assembly of the Korean intertidal mud-creeper Batillaria attramentaria.</title>
        <authorList>
            <person name="Patra A.K."/>
            <person name="Ho P.T."/>
            <person name="Jun S."/>
            <person name="Lee S.J."/>
            <person name="Kim Y."/>
            <person name="Won Y.J."/>
        </authorList>
    </citation>
    <scope>NUCLEOTIDE SEQUENCE [LARGE SCALE GENOMIC DNA]</scope>
    <source>
        <strain evidence="2">Wonlab-2016</strain>
    </source>
</reference>
<feature type="chain" id="PRO_5044872472" description="Mammalian ependymin-related protein 1-like" evidence="1">
    <location>
        <begin position="16"/>
        <end position="154"/>
    </location>
</feature>
<protein>
    <recommendedName>
        <fullName evidence="4">Mammalian ependymin-related protein 1-like</fullName>
    </recommendedName>
</protein>
<dbReference type="InterPro" id="IPR001299">
    <property type="entry name" value="Ependymin"/>
</dbReference>